<dbReference type="InterPro" id="IPR012318">
    <property type="entry name" value="HTH_CRP"/>
</dbReference>
<dbReference type="EMBL" id="CP027665">
    <property type="protein sequence ID" value="AVO37277.1"/>
    <property type="molecule type" value="Genomic_DNA"/>
</dbReference>
<feature type="domain" description="Cyclic nucleotide-binding" evidence="4">
    <location>
        <begin position="73"/>
        <end position="157"/>
    </location>
</feature>
<dbReference type="SUPFAM" id="SSF51206">
    <property type="entry name" value="cAMP-binding domain-like"/>
    <property type="match status" value="1"/>
</dbReference>
<keyword evidence="2" id="KW-0238">DNA-binding</keyword>
<evidence type="ECO:0000313" key="6">
    <source>
        <dbReference type="EMBL" id="AVO37277.1"/>
    </source>
</evidence>
<dbReference type="InterPro" id="IPR036390">
    <property type="entry name" value="WH_DNA-bd_sf"/>
</dbReference>
<evidence type="ECO:0000259" key="4">
    <source>
        <dbReference type="Pfam" id="PF00027"/>
    </source>
</evidence>
<dbReference type="AlphaFoldDB" id="A0A2S0MN69"/>
<evidence type="ECO:0000256" key="1">
    <source>
        <dbReference type="ARBA" id="ARBA00023015"/>
    </source>
</evidence>
<dbReference type="InterPro" id="IPR014710">
    <property type="entry name" value="RmlC-like_jellyroll"/>
</dbReference>
<dbReference type="InterPro" id="IPR018490">
    <property type="entry name" value="cNMP-bd_dom_sf"/>
</dbReference>
<protein>
    <submittedName>
        <fullName evidence="6">Crp/Fnr family transcriptional regulator</fullName>
    </submittedName>
</protein>
<feature type="domain" description="HTH crp-type" evidence="5">
    <location>
        <begin position="193"/>
        <end position="266"/>
    </location>
</feature>
<dbReference type="Proteomes" id="UP000237655">
    <property type="component" value="Chromosome"/>
</dbReference>
<evidence type="ECO:0000313" key="7">
    <source>
        <dbReference type="Proteomes" id="UP000237655"/>
    </source>
</evidence>
<dbReference type="Gene3D" id="2.60.120.10">
    <property type="entry name" value="Jelly Rolls"/>
    <property type="match status" value="1"/>
</dbReference>
<gene>
    <name evidence="6" type="ORF">C6Y53_05815</name>
</gene>
<evidence type="ECO:0000256" key="3">
    <source>
        <dbReference type="ARBA" id="ARBA00023163"/>
    </source>
</evidence>
<dbReference type="GO" id="GO:0006355">
    <property type="term" value="P:regulation of DNA-templated transcription"/>
    <property type="evidence" value="ECO:0007669"/>
    <property type="project" value="InterPro"/>
</dbReference>
<keyword evidence="3" id="KW-0804">Transcription</keyword>
<name>A0A2S0MN69_9RHOB</name>
<reference evidence="7" key="1">
    <citation type="submission" date="2018-03" db="EMBL/GenBank/DDBJ databases">
        <title>Genomic analysis of the strain SH-1 isolated from shrimp intestine.</title>
        <authorList>
            <person name="Kim Y.-S."/>
            <person name="Kim S.-E."/>
            <person name="Kim K.-H."/>
        </authorList>
    </citation>
    <scope>NUCLEOTIDE SEQUENCE [LARGE SCALE GENOMIC DNA]</scope>
    <source>
        <strain evidence="7">SH-1</strain>
    </source>
</reference>
<dbReference type="Pfam" id="PF00027">
    <property type="entry name" value="cNMP_binding"/>
    <property type="match status" value="1"/>
</dbReference>
<dbReference type="Pfam" id="PF13545">
    <property type="entry name" value="HTH_Crp_2"/>
    <property type="match status" value="1"/>
</dbReference>
<keyword evidence="1" id="KW-0805">Transcription regulation</keyword>
<proteinExistence type="predicted"/>
<evidence type="ECO:0000259" key="5">
    <source>
        <dbReference type="Pfam" id="PF13545"/>
    </source>
</evidence>
<dbReference type="GO" id="GO:0003677">
    <property type="term" value="F:DNA binding"/>
    <property type="evidence" value="ECO:0007669"/>
    <property type="project" value="UniProtKB-KW"/>
</dbReference>
<accession>A0A2S0MN69</accession>
<dbReference type="SUPFAM" id="SSF46785">
    <property type="entry name" value="Winged helix' DNA-binding domain"/>
    <property type="match status" value="1"/>
</dbReference>
<dbReference type="KEGG" id="thas:C6Y53_05815"/>
<keyword evidence="7" id="KW-1185">Reference proteome</keyword>
<dbReference type="InterPro" id="IPR000595">
    <property type="entry name" value="cNMP-bd_dom"/>
</dbReference>
<evidence type="ECO:0000256" key="2">
    <source>
        <dbReference type="ARBA" id="ARBA00023125"/>
    </source>
</evidence>
<sequence>MPARHVAVAIVCANRPAIWYSRCHVGWGPTHAGGVAMTWTAEQIADLFSIRDGRGAGITRETAEILRANGHIRRATKSQLITRRGDPEPHLCLILQGKIRLTAFTIEGTEILTTFLGRGESWGVHPCMGGYSETMDGVVESPTAETLMVRGSVLKELVWERRDLMEVILMILCDRLNLATQVLEQHGTWTARERLVWRLLSLAKAGSDQPLSGGRRELAISQESLAGLVRLSRQRTNKLLKLLEAEGAISLKYGRITLESPELLEQELKFTH</sequence>
<organism evidence="6 7">
    <name type="scientific">Pukyongiella litopenaei</name>
    <dbReference type="NCBI Taxonomy" id="2605946"/>
    <lineage>
        <taxon>Bacteria</taxon>
        <taxon>Pseudomonadati</taxon>
        <taxon>Pseudomonadota</taxon>
        <taxon>Alphaproteobacteria</taxon>
        <taxon>Rhodobacterales</taxon>
        <taxon>Paracoccaceae</taxon>
        <taxon>Pukyongiella</taxon>
    </lineage>
</organism>